<dbReference type="AlphaFoldDB" id="A1S153"/>
<dbReference type="EMBL" id="CP000505">
    <property type="protein sequence ID" value="ABL79183.1"/>
    <property type="molecule type" value="Genomic_DNA"/>
</dbReference>
<reference evidence="2" key="1">
    <citation type="journal article" date="2008" name="J. Bacteriol.">
        <title>Genome sequence of Thermofilum pendens reveals an exceptional loss of biosynthetic pathways without genome reduction.</title>
        <authorList>
            <person name="Anderson I."/>
            <person name="Rodriguez J."/>
            <person name="Susanti D."/>
            <person name="Porat I."/>
            <person name="Reich C."/>
            <person name="Ulrich L.E."/>
            <person name="Elkins J.G."/>
            <person name="Mavromatis K."/>
            <person name="Lykidis A."/>
            <person name="Kim E."/>
            <person name="Thompson L.S."/>
            <person name="Nolan M."/>
            <person name="Land M."/>
            <person name="Copeland A."/>
            <person name="Lapidus A."/>
            <person name="Lucas S."/>
            <person name="Detter C."/>
            <person name="Zhulin I.B."/>
            <person name="Olsen G.J."/>
            <person name="Whitman W."/>
            <person name="Mukhopadhyay B."/>
            <person name="Bristow J."/>
            <person name="Kyrpides N."/>
        </authorList>
    </citation>
    <scope>NUCLEOTIDE SEQUENCE [LARGE SCALE GENOMIC DNA]</scope>
    <source>
        <strain evidence="2">DSM 2475 / Hrk 5</strain>
    </source>
</reference>
<sequence length="362" mass="40213">MHRKTLGLVLLLLLVASLAGVAPVVSAQQASTEQERLQRHISFLLNQTARLENFVNSRVSNATLKELLLQQISTARSTLQQALQTLQSGDVNGTKELVREASAELRSVALQLYKEIREREKLRAAHLLEVEIRVLQNQLRALRNVASRLGSLGADTSNVTRLIDEASSLLDQALNSLKQNNMAQASQLVEQARLKVKEAERSIWSLAVQLRSKRAEKDLELFANASRKVYERLLKVSPGLAAQFKNWSDARISEIKKLISEGKHVAALEEIRKSFHRMGWVVAGLAELGRVEALAREGERVASVIKVCNATLAGEISKVAAQLRDAASKRDLQKVRELSAQLRDLLVEARFACRPGHRKGKP</sequence>
<organism evidence="1 2">
    <name type="scientific">Thermofilum pendens (strain DSM 2475 / Hrk 5)</name>
    <dbReference type="NCBI Taxonomy" id="368408"/>
    <lineage>
        <taxon>Archaea</taxon>
        <taxon>Thermoproteota</taxon>
        <taxon>Thermoprotei</taxon>
        <taxon>Thermofilales</taxon>
        <taxon>Thermofilaceae</taxon>
        <taxon>Thermofilum</taxon>
    </lineage>
</organism>
<evidence type="ECO:0000313" key="2">
    <source>
        <dbReference type="Proteomes" id="UP000000641"/>
    </source>
</evidence>
<proteinExistence type="predicted"/>
<dbReference type="KEGG" id="tpe:Tpen_1788"/>
<evidence type="ECO:0000313" key="1">
    <source>
        <dbReference type="EMBL" id="ABL79183.1"/>
    </source>
</evidence>
<dbReference type="STRING" id="368408.Tpen_1788"/>
<keyword evidence="2" id="KW-1185">Reference proteome</keyword>
<name>A1S153_THEPD</name>
<protein>
    <submittedName>
        <fullName evidence="1">Uncharacterized protein</fullName>
    </submittedName>
</protein>
<dbReference type="HOGENOM" id="CLU_764239_0_0_2"/>
<accession>A1S153</accession>
<dbReference type="Proteomes" id="UP000000641">
    <property type="component" value="Chromosome"/>
</dbReference>
<dbReference type="eggNOG" id="arCOG05807">
    <property type="taxonomic scope" value="Archaea"/>
</dbReference>
<dbReference type="EnsemblBacteria" id="ABL79183">
    <property type="protein sequence ID" value="ABL79183"/>
    <property type="gene ID" value="Tpen_1788"/>
</dbReference>
<gene>
    <name evidence="1" type="ordered locus">Tpen_1788</name>
</gene>